<dbReference type="SMART" id="SM00184">
    <property type="entry name" value="RING"/>
    <property type="match status" value="2"/>
</dbReference>
<reference evidence="19 20" key="1">
    <citation type="submission" date="2022-01" db="EMBL/GenBank/DDBJ databases">
        <authorList>
            <person name="Xiong W."/>
            <person name="Schranz E."/>
        </authorList>
    </citation>
    <scope>NUCLEOTIDE SEQUENCE [LARGE SCALE GENOMIC DNA]</scope>
</reference>
<feature type="compositionally biased region" description="Low complexity" evidence="15">
    <location>
        <begin position="42"/>
        <end position="51"/>
    </location>
</feature>
<feature type="domain" description="RWD" evidence="17">
    <location>
        <begin position="159"/>
        <end position="286"/>
    </location>
</feature>
<keyword evidence="10 14" id="KW-0863">Zinc-finger</keyword>
<evidence type="ECO:0000256" key="3">
    <source>
        <dbReference type="ARBA" id="ARBA00003976"/>
    </source>
</evidence>
<dbReference type="FunFam" id="1.20.120.1750:FF:000029">
    <property type="entry name" value="RBR-type E3 ubiquitin transferase"/>
    <property type="match status" value="1"/>
</dbReference>
<dbReference type="GO" id="GO:0061630">
    <property type="term" value="F:ubiquitin protein ligase activity"/>
    <property type="evidence" value="ECO:0007669"/>
    <property type="project" value="UniProtKB-EC"/>
</dbReference>
<dbReference type="PROSITE" id="PS50908">
    <property type="entry name" value="RWD"/>
    <property type="match status" value="1"/>
</dbReference>
<accession>A0AAU9LNS4</accession>
<dbReference type="Gene3D" id="3.30.40.10">
    <property type="entry name" value="Zinc/RING finger domain, C3HC4 (zinc finger)"/>
    <property type="match status" value="1"/>
</dbReference>
<dbReference type="PROSITE" id="PS50089">
    <property type="entry name" value="ZF_RING_2"/>
    <property type="match status" value="1"/>
</dbReference>
<dbReference type="PROSITE" id="PS00518">
    <property type="entry name" value="ZF_RING_1"/>
    <property type="match status" value="1"/>
</dbReference>
<dbReference type="Proteomes" id="UP001157418">
    <property type="component" value="Unassembled WGS sequence"/>
</dbReference>
<dbReference type="SMART" id="SM00591">
    <property type="entry name" value="RWD"/>
    <property type="match status" value="1"/>
</dbReference>
<dbReference type="PROSITE" id="PS51873">
    <property type="entry name" value="TRIAD"/>
    <property type="match status" value="1"/>
</dbReference>
<feature type="region of interest" description="Disordered" evidence="15">
    <location>
        <begin position="23"/>
        <end position="127"/>
    </location>
</feature>
<dbReference type="EC" id="2.3.2.31" evidence="6"/>
<organism evidence="19 20">
    <name type="scientific">Lactuca virosa</name>
    <dbReference type="NCBI Taxonomy" id="75947"/>
    <lineage>
        <taxon>Eukaryota</taxon>
        <taxon>Viridiplantae</taxon>
        <taxon>Streptophyta</taxon>
        <taxon>Embryophyta</taxon>
        <taxon>Tracheophyta</taxon>
        <taxon>Spermatophyta</taxon>
        <taxon>Magnoliopsida</taxon>
        <taxon>eudicotyledons</taxon>
        <taxon>Gunneridae</taxon>
        <taxon>Pentapetalae</taxon>
        <taxon>asterids</taxon>
        <taxon>campanulids</taxon>
        <taxon>Asterales</taxon>
        <taxon>Asteraceae</taxon>
        <taxon>Cichorioideae</taxon>
        <taxon>Cichorieae</taxon>
        <taxon>Lactucinae</taxon>
        <taxon>Lactuca</taxon>
    </lineage>
</organism>
<dbReference type="InterPro" id="IPR013083">
    <property type="entry name" value="Znf_RING/FYVE/PHD"/>
</dbReference>
<evidence type="ECO:0000259" key="18">
    <source>
        <dbReference type="PROSITE" id="PS51873"/>
    </source>
</evidence>
<evidence type="ECO:0000256" key="5">
    <source>
        <dbReference type="ARBA" id="ARBA00005884"/>
    </source>
</evidence>
<keyword evidence="9" id="KW-0677">Repeat</keyword>
<keyword evidence="8" id="KW-0479">Metal-binding</keyword>
<comment type="function">
    <text evidence="3">Might act as an E3 ubiquitin-protein ligase, or as part of E3 complex, which accepts ubiquitin from specific E2 ubiquitin-conjugating enzymes and then transfers it to substrates.</text>
</comment>
<name>A0AAU9LNS4_9ASTR</name>
<evidence type="ECO:0000313" key="19">
    <source>
        <dbReference type="EMBL" id="CAH1415247.1"/>
    </source>
</evidence>
<dbReference type="CDD" id="cd20354">
    <property type="entry name" value="Rcat_RBR_RNF14"/>
    <property type="match status" value="1"/>
</dbReference>
<dbReference type="InterPro" id="IPR002867">
    <property type="entry name" value="IBR_dom"/>
</dbReference>
<dbReference type="SUPFAM" id="SSF54495">
    <property type="entry name" value="UBC-like"/>
    <property type="match status" value="1"/>
</dbReference>
<feature type="domain" description="RING-type" evidence="18">
    <location>
        <begin position="337"/>
        <end position="564"/>
    </location>
</feature>
<feature type="compositionally biased region" description="Polar residues" evidence="15">
    <location>
        <begin position="32"/>
        <end position="41"/>
    </location>
</feature>
<dbReference type="AlphaFoldDB" id="A0AAU9LNS4"/>
<dbReference type="CDD" id="cd23820">
    <property type="entry name" value="RWD_RNF14"/>
    <property type="match status" value="1"/>
</dbReference>
<dbReference type="SUPFAM" id="SSF57850">
    <property type="entry name" value="RING/U-box"/>
    <property type="match status" value="4"/>
</dbReference>
<evidence type="ECO:0000256" key="8">
    <source>
        <dbReference type="ARBA" id="ARBA00022723"/>
    </source>
</evidence>
<comment type="catalytic activity">
    <reaction evidence="1">
        <text>[E2 ubiquitin-conjugating enzyme]-S-ubiquitinyl-L-cysteine + [acceptor protein]-L-lysine = [E2 ubiquitin-conjugating enzyme]-L-cysteine + [acceptor protein]-N(6)-ubiquitinyl-L-lysine.</text>
        <dbReference type="EC" id="2.3.2.31"/>
    </reaction>
</comment>
<evidence type="ECO:0000256" key="10">
    <source>
        <dbReference type="ARBA" id="ARBA00022771"/>
    </source>
</evidence>
<sequence length="648" mass="74298">MRRSGGGGGKYYQKNVHENWSFRPLHDHNIHQEIQSDSDPISSTEHSTSSSAKPISDFIPKIPKSHRNKSELGSLNFHPKPGEDNGDGDGNKGKAESLQEGKQQNKKKESSEGLGANKDDVQEDDEDDVVKRLERLRLFGEEPDLSEELLSINDQLQEDEILAMESIYVENIFILNKQSGLRTFQIRIYIETPKELTISTKLNSNNSEDFSYSFEVQYLPPIVLTCLLPKSYPTHLPPYFTISTEWLNSSKISSLCSILDSIWKEQEGQEVIYSWAEWLHSSSLSYLGFNKEVLLGPYGVKYNNDPRAISRCVSPDVDVPKLKSYNDNQRVEDFRKNLHECFICFSEFAGSDFIRLPCQHFFCEICMKTYVNIHIKEGTVTKLSCPTTKCGGMIPPGLLKRLLGDEQFEKWESLTLQKTLESMSDVVYCPRCETPCIEDEDKHAQCSKCFFSFCTLCREKRHVGITCLTPEMKLRILQERQSSSQIKDEQRRREQEMIQELMSVKEILRDSKQCPGCKMAISKIAGCNKMVCQNCGKYFCYRCMKVIDGYDHFSDGVCELFPQEEEEEVRLWEAQMNPRQVMGQIQAELFGDREHSCPRCGQINGKVGNNNHICCWSCQGHYCYLCIKMVRRSSQHFGPKGCKQHTVG</sequence>
<evidence type="ECO:0000256" key="11">
    <source>
        <dbReference type="ARBA" id="ARBA00022786"/>
    </source>
</evidence>
<evidence type="ECO:0000256" key="7">
    <source>
        <dbReference type="ARBA" id="ARBA00022679"/>
    </source>
</evidence>
<dbReference type="CDD" id="cd23134">
    <property type="entry name" value="RING-HC_ITT1-like"/>
    <property type="match status" value="1"/>
</dbReference>
<keyword evidence="12" id="KW-0862">Zinc</keyword>
<evidence type="ECO:0000313" key="20">
    <source>
        <dbReference type="Proteomes" id="UP001157418"/>
    </source>
</evidence>
<dbReference type="Gene3D" id="3.10.110.10">
    <property type="entry name" value="Ubiquitin Conjugating Enzyme"/>
    <property type="match status" value="1"/>
</dbReference>
<evidence type="ECO:0000256" key="15">
    <source>
        <dbReference type="SAM" id="MobiDB-lite"/>
    </source>
</evidence>
<dbReference type="InterPro" id="IPR047548">
    <property type="entry name" value="Rcat_RBR_RNF14"/>
</dbReference>
<dbReference type="InterPro" id="IPR016135">
    <property type="entry name" value="UBQ-conjugating_enzyme/RWD"/>
</dbReference>
<evidence type="ECO:0000256" key="14">
    <source>
        <dbReference type="PROSITE-ProRule" id="PRU00175"/>
    </source>
</evidence>
<evidence type="ECO:0000259" key="16">
    <source>
        <dbReference type="PROSITE" id="PS50089"/>
    </source>
</evidence>
<comment type="pathway">
    <text evidence="4">Protein modification; protein ubiquitination.</text>
</comment>
<protein>
    <recommendedName>
        <fullName evidence="6">RBR-type E3 ubiquitin transferase</fullName>
        <ecNumber evidence="6">2.3.2.31</ecNumber>
    </recommendedName>
</protein>
<dbReference type="Gene3D" id="1.20.120.1750">
    <property type="match status" value="1"/>
</dbReference>
<dbReference type="GO" id="GO:0008270">
    <property type="term" value="F:zinc ion binding"/>
    <property type="evidence" value="ECO:0007669"/>
    <property type="project" value="UniProtKB-KW"/>
</dbReference>
<comment type="cofactor">
    <cofactor evidence="2">
        <name>Zn(2+)</name>
        <dbReference type="ChEBI" id="CHEBI:29105"/>
    </cofactor>
</comment>
<comment type="caution">
    <text evidence="19">The sequence shown here is derived from an EMBL/GenBank/DDBJ whole genome shotgun (WGS) entry which is preliminary data.</text>
</comment>
<dbReference type="SMART" id="SM00647">
    <property type="entry name" value="IBR"/>
    <property type="match status" value="2"/>
</dbReference>
<evidence type="ECO:0000256" key="2">
    <source>
        <dbReference type="ARBA" id="ARBA00001947"/>
    </source>
</evidence>
<evidence type="ECO:0000256" key="6">
    <source>
        <dbReference type="ARBA" id="ARBA00012251"/>
    </source>
</evidence>
<comment type="similarity">
    <text evidence="5">Belongs to the RBR family. Ariadne subfamily.</text>
</comment>
<evidence type="ECO:0000256" key="13">
    <source>
        <dbReference type="ARBA" id="ARBA00044508"/>
    </source>
</evidence>
<dbReference type="PANTHER" id="PTHR11685">
    <property type="entry name" value="RBR FAMILY RING FINGER AND IBR DOMAIN-CONTAINING"/>
    <property type="match status" value="1"/>
</dbReference>
<comment type="similarity">
    <text evidence="13">Belongs to the RBR family. RNF14 subfamily.</text>
</comment>
<keyword evidence="20" id="KW-1185">Reference proteome</keyword>
<keyword evidence="7" id="KW-0808">Transferase</keyword>
<dbReference type="InterPro" id="IPR006575">
    <property type="entry name" value="RWD_dom"/>
</dbReference>
<dbReference type="InterPro" id="IPR031127">
    <property type="entry name" value="E3_UB_ligase_RBR"/>
</dbReference>
<dbReference type="InterPro" id="IPR044066">
    <property type="entry name" value="TRIAD_supradom"/>
</dbReference>
<gene>
    <name evidence="19" type="ORF">LVIROSA_LOCUS3106</name>
</gene>
<dbReference type="FunFam" id="3.30.40.10:FF:000358">
    <property type="entry name" value="RBR-type E3 ubiquitin transferase"/>
    <property type="match status" value="1"/>
</dbReference>
<evidence type="ECO:0000256" key="1">
    <source>
        <dbReference type="ARBA" id="ARBA00001798"/>
    </source>
</evidence>
<dbReference type="Pfam" id="PF26200">
    <property type="entry name" value="Rcat_RNF216"/>
    <property type="match status" value="1"/>
</dbReference>
<evidence type="ECO:0000259" key="17">
    <source>
        <dbReference type="PROSITE" id="PS50908"/>
    </source>
</evidence>
<evidence type="ECO:0000256" key="12">
    <source>
        <dbReference type="ARBA" id="ARBA00022833"/>
    </source>
</evidence>
<dbReference type="InterPro" id="IPR001841">
    <property type="entry name" value="Znf_RING"/>
</dbReference>
<dbReference type="EMBL" id="CAKMRJ010000001">
    <property type="protein sequence ID" value="CAH1415247.1"/>
    <property type="molecule type" value="Genomic_DNA"/>
</dbReference>
<dbReference type="InterPro" id="IPR017907">
    <property type="entry name" value="Znf_RING_CS"/>
</dbReference>
<evidence type="ECO:0000256" key="9">
    <source>
        <dbReference type="ARBA" id="ARBA00022737"/>
    </source>
</evidence>
<dbReference type="Pfam" id="PF05773">
    <property type="entry name" value="RWD"/>
    <property type="match status" value="1"/>
</dbReference>
<dbReference type="CDD" id="cd20341">
    <property type="entry name" value="BRcat_RBR_RNF14"/>
    <property type="match status" value="1"/>
</dbReference>
<evidence type="ECO:0000256" key="4">
    <source>
        <dbReference type="ARBA" id="ARBA00004906"/>
    </source>
</evidence>
<proteinExistence type="inferred from homology"/>
<keyword evidence="11" id="KW-0833">Ubl conjugation pathway</keyword>
<dbReference type="Pfam" id="PF01485">
    <property type="entry name" value="IBR"/>
    <property type="match status" value="1"/>
</dbReference>
<feature type="domain" description="RING-type" evidence="16">
    <location>
        <begin position="341"/>
        <end position="389"/>
    </location>
</feature>
<dbReference type="GO" id="GO:0016567">
    <property type="term" value="P:protein ubiquitination"/>
    <property type="evidence" value="ECO:0007669"/>
    <property type="project" value="InterPro"/>
</dbReference>
<feature type="compositionally biased region" description="Basic and acidic residues" evidence="15">
    <location>
        <begin position="89"/>
        <end position="99"/>
    </location>
</feature>